<feature type="domain" description="J" evidence="5">
    <location>
        <begin position="6"/>
        <end position="68"/>
    </location>
</feature>
<dbReference type="InterPro" id="IPR036671">
    <property type="entry name" value="DPH_MB_sf"/>
</dbReference>
<dbReference type="Proteomes" id="UP000504635">
    <property type="component" value="Unplaced"/>
</dbReference>
<reference evidence="8" key="1">
    <citation type="submission" date="2025-08" db="UniProtKB">
        <authorList>
            <consortium name="RefSeq"/>
        </authorList>
    </citation>
    <scope>IDENTIFICATION</scope>
    <source>
        <tissue evidence="8">Gonads</tissue>
    </source>
</reference>
<dbReference type="InterPro" id="IPR036869">
    <property type="entry name" value="J_dom_sf"/>
</dbReference>
<keyword evidence="2" id="KW-0479">Metal-binding</keyword>
<dbReference type="OrthoDB" id="66964at2759"/>
<evidence type="ECO:0000256" key="2">
    <source>
        <dbReference type="ARBA" id="ARBA00022723"/>
    </source>
</evidence>
<dbReference type="SUPFAM" id="SSF144217">
    <property type="entry name" value="CSL zinc finger"/>
    <property type="match status" value="1"/>
</dbReference>
<dbReference type="SMART" id="SM00271">
    <property type="entry name" value="DnaJ"/>
    <property type="match status" value="1"/>
</dbReference>
<dbReference type="Pfam" id="PF00226">
    <property type="entry name" value="DnaJ"/>
    <property type="match status" value="1"/>
</dbReference>
<comment type="similarity">
    <text evidence="1">Belongs to the DPH4 family.</text>
</comment>
<keyword evidence="3" id="KW-0862">Zinc</keyword>
<evidence type="ECO:0000259" key="5">
    <source>
        <dbReference type="PROSITE" id="PS50076"/>
    </source>
</evidence>
<dbReference type="PANTHER" id="PTHR45255:SF1">
    <property type="entry name" value="DNAJ HOMOLOG SUBFAMILY C MEMBER 24"/>
    <property type="match status" value="1"/>
</dbReference>
<dbReference type="SUPFAM" id="SSF46565">
    <property type="entry name" value="Chaperone J-domain"/>
    <property type="match status" value="1"/>
</dbReference>
<evidence type="ECO:0000259" key="6">
    <source>
        <dbReference type="PROSITE" id="PS51074"/>
    </source>
</evidence>
<dbReference type="PRINTS" id="PR00625">
    <property type="entry name" value="JDOMAIN"/>
</dbReference>
<dbReference type="InParanoid" id="A0A6J2Y6A0"/>
<dbReference type="KEGG" id="soy:115884135"/>
<keyword evidence="4" id="KW-0408">Iron</keyword>
<feature type="domain" description="DPH-type MB" evidence="6">
    <location>
        <begin position="79"/>
        <end position="132"/>
    </location>
</feature>
<dbReference type="Gene3D" id="3.10.660.10">
    <property type="entry name" value="DPH Zinc finger"/>
    <property type="match status" value="1"/>
</dbReference>
<dbReference type="FunCoup" id="A0A6J2Y6A0">
    <property type="interactions" value="1387"/>
</dbReference>
<dbReference type="PANTHER" id="PTHR45255">
    <property type="entry name" value="DNAJ HOMOLOG SUBFAMILY C MEMBER 24"/>
    <property type="match status" value="1"/>
</dbReference>
<evidence type="ECO:0000313" key="8">
    <source>
        <dbReference type="RefSeq" id="XP_030758500.1"/>
    </source>
</evidence>
<evidence type="ECO:0000256" key="4">
    <source>
        <dbReference type="ARBA" id="ARBA00023004"/>
    </source>
</evidence>
<dbReference type="GO" id="GO:0001671">
    <property type="term" value="F:ATPase activator activity"/>
    <property type="evidence" value="ECO:0007669"/>
    <property type="project" value="TreeGrafter"/>
</dbReference>
<organism evidence="7 8">
    <name type="scientific">Sitophilus oryzae</name>
    <name type="common">Rice weevil</name>
    <name type="synonym">Curculio oryzae</name>
    <dbReference type="NCBI Taxonomy" id="7048"/>
    <lineage>
        <taxon>Eukaryota</taxon>
        <taxon>Metazoa</taxon>
        <taxon>Ecdysozoa</taxon>
        <taxon>Arthropoda</taxon>
        <taxon>Hexapoda</taxon>
        <taxon>Insecta</taxon>
        <taxon>Pterygota</taxon>
        <taxon>Neoptera</taxon>
        <taxon>Endopterygota</taxon>
        <taxon>Coleoptera</taxon>
        <taxon>Polyphaga</taxon>
        <taxon>Cucujiformia</taxon>
        <taxon>Curculionidae</taxon>
        <taxon>Dryophthorinae</taxon>
        <taxon>Sitophilus</taxon>
    </lineage>
</organism>
<dbReference type="GeneID" id="115884135"/>
<dbReference type="GO" id="GO:0008198">
    <property type="term" value="F:ferrous iron binding"/>
    <property type="evidence" value="ECO:0007669"/>
    <property type="project" value="TreeGrafter"/>
</dbReference>
<dbReference type="Gene3D" id="1.10.287.110">
    <property type="entry name" value="DnaJ domain"/>
    <property type="match status" value="1"/>
</dbReference>
<name>A0A6J2Y6A0_SITOR</name>
<gene>
    <name evidence="8" type="primary">LOC115884135</name>
</gene>
<dbReference type="RefSeq" id="XP_030758500.1">
    <property type="nucleotide sequence ID" value="XM_030902640.1"/>
</dbReference>
<accession>A0A6J2Y6A0</accession>
<dbReference type="Pfam" id="PF05207">
    <property type="entry name" value="Zn_ribbon_CSL"/>
    <property type="match status" value="1"/>
</dbReference>
<sequence>MHNIENYYEVLECPETATLEELKKKYQTLVKQHHPDKGSKSYERFVLLDKAYKTLKDEKSRKDYDAELLAQTCNEESVIYASLNKKDINLNSDGIFGFTCRCGGEIPITEEHLCEDECIVECSECSNAILIK</sequence>
<evidence type="ECO:0000313" key="7">
    <source>
        <dbReference type="Proteomes" id="UP000504635"/>
    </source>
</evidence>
<evidence type="ECO:0000256" key="1">
    <source>
        <dbReference type="ARBA" id="ARBA00006169"/>
    </source>
</evidence>
<dbReference type="AlphaFoldDB" id="A0A6J2Y6A0"/>
<dbReference type="InterPro" id="IPR001623">
    <property type="entry name" value="DnaJ_domain"/>
</dbReference>
<dbReference type="InterPro" id="IPR007872">
    <property type="entry name" value="DPH_MB_dom"/>
</dbReference>
<evidence type="ECO:0000256" key="3">
    <source>
        <dbReference type="ARBA" id="ARBA00022833"/>
    </source>
</evidence>
<dbReference type="CDD" id="cd06257">
    <property type="entry name" value="DnaJ"/>
    <property type="match status" value="1"/>
</dbReference>
<keyword evidence="7" id="KW-1185">Reference proteome</keyword>
<dbReference type="PROSITE" id="PS51074">
    <property type="entry name" value="DPH_MB"/>
    <property type="match status" value="1"/>
</dbReference>
<proteinExistence type="inferred from homology"/>
<dbReference type="PROSITE" id="PS50076">
    <property type="entry name" value="DNAJ_2"/>
    <property type="match status" value="1"/>
</dbReference>
<protein>
    <submittedName>
        <fullName evidence="8">DnaJ homolog subfamily C member 24-like</fullName>
    </submittedName>
</protein>